<dbReference type="HOGENOM" id="CLU_483010_0_0_7"/>
<dbReference type="InterPro" id="IPR027417">
    <property type="entry name" value="P-loop_NTPase"/>
</dbReference>
<dbReference type="eggNOG" id="COG4928">
    <property type="taxonomic scope" value="Bacteria"/>
</dbReference>
<evidence type="ECO:0000313" key="4">
    <source>
        <dbReference type="EMBL" id="ACM92833.1"/>
    </source>
</evidence>
<dbReference type="AlphaFoldDB" id="B9L9X6"/>
<keyword evidence="1" id="KW-0175">Coiled coil</keyword>
<gene>
    <name evidence="4" type="ordered locus">NAMH_1035</name>
</gene>
<evidence type="ECO:0000256" key="1">
    <source>
        <dbReference type="SAM" id="Coils"/>
    </source>
</evidence>
<reference evidence="4 5" key="1">
    <citation type="journal article" date="2009" name="PLoS Genet.">
        <title>Adaptations to submarine hydrothermal environments exemplified by the genome of Nautilia profundicola.</title>
        <authorList>
            <person name="Campbell B.J."/>
            <person name="Smith J.L."/>
            <person name="Hanson T.E."/>
            <person name="Klotz M.G."/>
            <person name="Stein L.Y."/>
            <person name="Lee C.K."/>
            <person name="Wu D."/>
            <person name="Robinson J.M."/>
            <person name="Khouri H.M."/>
            <person name="Eisen J.A."/>
            <person name="Cary S.C."/>
        </authorList>
    </citation>
    <scope>NUCLEOTIDE SEQUENCE [LARGE SCALE GENOMIC DNA]</scope>
    <source>
        <strain evidence="5">ATCC BAA-1463 / DSM 18972 / AmH</strain>
    </source>
</reference>
<feature type="transmembrane region" description="Helical" evidence="2">
    <location>
        <begin position="156"/>
        <end position="182"/>
    </location>
</feature>
<dbReference type="SUPFAM" id="SSF52540">
    <property type="entry name" value="P-loop containing nucleoside triphosphate hydrolases"/>
    <property type="match status" value="2"/>
</dbReference>
<evidence type="ECO:0000313" key="5">
    <source>
        <dbReference type="Proteomes" id="UP000000448"/>
    </source>
</evidence>
<evidence type="ECO:0000259" key="3">
    <source>
        <dbReference type="Pfam" id="PF07693"/>
    </source>
</evidence>
<dbReference type="STRING" id="598659.NAMH_1035"/>
<keyword evidence="5" id="KW-1185">Reference proteome</keyword>
<dbReference type="RefSeq" id="WP_015901885.1">
    <property type="nucleotide sequence ID" value="NC_012115.1"/>
</dbReference>
<feature type="coiled-coil region" evidence="1">
    <location>
        <begin position="92"/>
        <end position="119"/>
    </location>
</feature>
<dbReference type="KEGG" id="nam:NAMH_1035"/>
<keyword evidence="2" id="KW-1133">Transmembrane helix</keyword>
<feature type="domain" description="KAP NTPase" evidence="3">
    <location>
        <begin position="26"/>
        <end position="414"/>
    </location>
</feature>
<name>B9L9X6_NAUPA</name>
<keyword evidence="2" id="KW-0472">Membrane</keyword>
<dbReference type="InterPro" id="IPR011646">
    <property type="entry name" value="KAP_P-loop"/>
</dbReference>
<sequence>MDKNQIIEVTFLDEKPLAKDELNLHNKIAKLIKDTIFLIKDNKNKVIGLFGSWGSGKSTIVEILKDNEKGFFKEDNIFIFDSWSHKGDFLKRAFLLELAKKLKVENENYEKNSNETKENSYKTKKSLTIKDVLSKKVVSRIIDSEPSVDLNNSIKFIFYILLFSLIIVALSKIVDYLVLPLILKFFSLEADSKLFIKGILILFLFFIGIFSIEKLDDFIKFYFFKKIDVTESHTTKEDLEFTTYDYANYFKYIFTKKHEKNNKENNGNNEEPFIIIFDNLDRVDDGTVLDTLSLIQLNNEVIKKENLNNIYFLIPIDKERLEKTIKSIINEDEENPKKFVKDFLEKVFPYKIEIPNITHCDWRKFFNDNLNKAFNNSLKEQDILFIRRFFEEIIKKTDNNLTPREIKNFINNLVQNYLFWKNKIDIKVQAVYIILKNFLEKKKFDKIIKEIENGKRLSESLKEDLKFQKLLELINDIENDPIGIESNILKQFYKVVEIYSIYIEKFNRLVKEKDIKEINKIIKIINEESKIDNLLKESITRLEDECKQDINLLLNLFFVLEKSDIKKYSIIYKDYIRKLVNLLKEDINNSEVLSKLNDSNLEILSSILKQNEEIKKLFINKSIEISTTITEEKENEA</sequence>
<dbReference type="Proteomes" id="UP000000448">
    <property type="component" value="Chromosome"/>
</dbReference>
<organism evidence="4 5">
    <name type="scientific">Nautilia profundicola (strain ATCC BAA-1463 / DSM 18972 / AmH)</name>
    <dbReference type="NCBI Taxonomy" id="598659"/>
    <lineage>
        <taxon>Bacteria</taxon>
        <taxon>Pseudomonadati</taxon>
        <taxon>Campylobacterota</taxon>
        <taxon>Epsilonproteobacteria</taxon>
        <taxon>Nautiliales</taxon>
        <taxon>Nautiliaceae</taxon>
        <taxon>Nautilia</taxon>
    </lineage>
</organism>
<protein>
    <submittedName>
        <fullName evidence="4">KAP family P-loop domain protein</fullName>
    </submittedName>
</protein>
<dbReference type="Pfam" id="PF07693">
    <property type="entry name" value="KAP_NTPase"/>
    <property type="match status" value="1"/>
</dbReference>
<feature type="transmembrane region" description="Helical" evidence="2">
    <location>
        <begin position="194"/>
        <end position="212"/>
    </location>
</feature>
<keyword evidence="2" id="KW-0812">Transmembrane</keyword>
<proteinExistence type="predicted"/>
<accession>B9L9X6</accession>
<evidence type="ECO:0000256" key="2">
    <source>
        <dbReference type="SAM" id="Phobius"/>
    </source>
</evidence>
<dbReference type="EMBL" id="CP001279">
    <property type="protein sequence ID" value="ACM92833.1"/>
    <property type="molecule type" value="Genomic_DNA"/>
</dbReference>